<keyword evidence="1" id="KW-0732">Signal</keyword>
<dbReference type="OrthoDB" id="5383361at2"/>
<comment type="caution">
    <text evidence="2">The sequence shown here is derived from an EMBL/GenBank/DDBJ whole genome shotgun (WGS) entry which is preliminary data.</text>
</comment>
<dbReference type="EMBL" id="VIFM01000049">
    <property type="protein sequence ID" value="TQF15172.1"/>
    <property type="molecule type" value="Genomic_DNA"/>
</dbReference>
<evidence type="ECO:0008006" key="4">
    <source>
        <dbReference type="Google" id="ProtNLM"/>
    </source>
</evidence>
<organism evidence="2 3">
    <name type="scientific">Myxococcus llanfairpwllgwyngyllgogerychwyrndrobwllllantysiliogogogochensis</name>
    <dbReference type="NCBI Taxonomy" id="2590453"/>
    <lineage>
        <taxon>Bacteria</taxon>
        <taxon>Pseudomonadati</taxon>
        <taxon>Myxococcota</taxon>
        <taxon>Myxococcia</taxon>
        <taxon>Myxococcales</taxon>
        <taxon>Cystobacterineae</taxon>
        <taxon>Myxococcaceae</taxon>
        <taxon>Myxococcus</taxon>
    </lineage>
</organism>
<evidence type="ECO:0000313" key="2">
    <source>
        <dbReference type="EMBL" id="TQF15172.1"/>
    </source>
</evidence>
<evidence type="ECO:0000256" key="1">
    <source>
        <dbReference type="SAM" id="SignalP"/>
    </source>
</evidence>
<dbReference type="Proteomes" id="UP000315369">
    <property type="component" value="Unassembled WGS sequence"/>
</dbReference>
<dbReference type="RefSeq" id="WP_141643127.1">
    <property type="nucleotide sequence ID" value="NZ_VIFM01000049.1"/>
</dbReference>
<accession>A0A540X1P5</accession>
<evidence type="ECO:0000313" key="3">
    <source>
        <dbReference type="Proteomes" id="UP000315369"/>
    </source>
</evidence>
<keyword evidence="3" id="KW-1185">Reference proteome</keyword>
<reference evidence="2 3" key="1">
    <citation type="submission" date="2019-06" db="EMBL/GenBank/DDBJ databases">
        <authorList>
            <person name="Livingstone P."/>
            <person name="Whitworth D."/>
        </authorList>
    </citation>
    <scope>NUCLEOTIDE SEQUENCE [LARGE SCALE GENOMIC DNA]</scope>
    <source>
        <strain evidence="2 3">AM401</strain>
    </source>
</reference>
<feature type="chain" id="PRO_5021706972" description="Lipoprotein" evidence="1">
    <location>
        <begin position="27"/>
        <end position="92"/>
    </location>
</feature>
<proteinExistence type="predicted"/>
<dbReference type="PROSITE" id="PS51257">
    <property type="entry name" value="PROKAR_LIPOPROTEIN"/>
    <property type="match status" value="1"/>
</dbReference>
<name>A0A540X1P5_9BACT</name>
<gene>
    <name evidence="2" type="ORF">FJV41_14825</name>
</gene>
<protein>
    <recommendedName>
        <fullName evidence="4">Lipoprotein</fullName>
    </recommendedName>
</protein>
<sequence length="92" mass="9790">MNARRIRSFVLASLSGMALLACGVGAPEVEAVSPETTDSEASTQAQMSCADECYQANFWCEVQCQATSERCAAAISICYDSCNRGVGPWLPC</sequence>
<feature type="signal peptide" evidence="1">
    <location>
        <begin position="1"/>
        <end position="26"/>
    </location>
</feature>
<dbReference type="AlphaFoldDB" id="A0A540X1P5"/>